<gene>
    <name evidence="2" type="ORF">LCOR_01794.1</name>
</gene>
<dbReference type="Proteomes" id="UP000027586">
    <property type="component" value="Unassembled WGS sequence"/>
</dbReference>
<protein>
    <submittedName>
        <fullName evidence="2">Uncharacterized protein</fullName>
    </submittedName>
</protein>
<sequence length="514" mass="59276">MFAKSKRFPEATKDYIPGPGEYNIPSAEELSRHKRYGFLNHTNRFSADGPVDITGDLYLGSENSVGSLSSETRLSLSTSSNKTEDARSRRQMSEMASQFEKYRLAMQKEIESLQLKNRKFENNLKTVTSEKDAAQATLLHKDQELAEMRLKNAQLQKTVTRLEKNIDKSPKVIQLQKRVDQAEKELEANQQEISLIREASLREKDELSTTISNKDAMIEQLEQQIGQQQHTMDELHTRISDGEEELKNVQHAHQLTMDSLHTQIQGLQHELASTRDQLEQQQQQHTQMQSEISGLRDELSNSCMQNATLEAQMQDLKHHHQAEQEAWHEKHQTLEHSYAQQQKELRQRADEITHLNSQLESTRHDLETLQQSHAKQTACLERKNGLCHRLQTQFDVYRNHVTTIMHDMREQMNAQQPDHLSRELLEAKKFINHQALQIEGLKSELHWMSKWNRQLTNLIDDLHNDDVAQNGAVASYRCSTRTDTAATTTTTTTSSSSTRTTPRRRPYTPSPIST</sequence>
<evidence type="ECO:0000313" key="3">
    <source>
        <dbReference type="Proteomes" id="UP000027586"/>
    </source>
</evidence>
<accession>A0A068RKD2</accession>
<dbReference type="AlphaFoldDB" id="A0A068RKD2"/>
<feature type="compositionally biased region" description="Low complexity" evidence="1">
    <location>
        <begin position="479"/>
        <end position="500"/>
    </location>
</feature>
<organism evidence="2 3">
    <name type="scientific">Lichtheimia corymbifera JMRC:FSU:9682</name>
    <dbReference type="NCBI Taxonomy" id="1263082"/>
    <lineage>
        <taxon>Eukaryota</taxon>
        <taxon>Fungi</taxon>
        <taxon>Fungi incertae sedis</taxon>
        <taxon>Mucoromycota</taxon>
        <taxon>Mucoromycotina</taxon>
        <taxon>Mucoromycetes</taxon>
        <taxon>Mucorales</taxon>
        <taxon>Lichtheimiaceae</taxon>
        <taxon>Lichtheimia</taxon>
    </lineage>
</organism>
<reference evidence="2" key="1">
    <citation type="submission" date="2013-08" db="EMBL/GenBank/DDBJ databases">
        <title>Gene expansion shapes genome architecture in the human pathogen Lichtheimia corymbifera: an evolutionary genomics analysis in the ancient terrestrial Mucorales (Mucoromycotina).</title>
        <authorList>
            <person name="Schwartze V.U."/>
            <person name="Winter S."/>
            <person name="Shelest E."/>
            <person name="Marcet-Houben M."/>
            <person name="Horn F."/>
            <person name="Wehner S."/>
            <person name="Hoffmann K."/>
            <person name="Riege K."/>
            <person name="Sammeth M."/>
            <person name="Nowrousian M."/>
            <person name="Valiante V."/>
            <person name="Linde J."/>
            <person name="Jacobsen I.D."/>
            <person name="Marz M."/>
            <person name="Brakhage A.A."/>
            <person name="Gabaldon T."/>
            <person name="Bocker S."/>
            <person name="Voigt K."/>
        </authorList>
    </citation>
    <scope>NUCLEOTIDE SEQUENCE [LARGE SCALE GENOMIC DNA]</scope>
    <source>
        <strain evidence="2">FSU 9682</strain>
    </source>
</reference>
<comment type="caution">
    <text evidence="2">The sequence shown here is derived from an EMBL/GenBank/DDBJ whole genome shotgun (WGS) entry which is preliminary data.</text>
</comment>
<feature type="region of interest" description="Disordered" evidence="1">
    <location>
        <begin position="274"/>
        <end position="294"/>
    </location>
</feature>
<keyword evidence="3" id="KW-1185">Reference proteome</keyword>
<feature type="region of interest" description="Disordered" evidence="1">
    <location>
        <begin position="69"/>
        <end position="90"/>
    </location>
</feature>
<feature type="region of interest" description="Disordered" evidence="1">
    <location>
        <begin position="478"/>
        <end position="514"/>
    </location>
</feature>
<feature type="compositionally biased region" description="Low complexity" evidence="1">
    <location>
        <begin position="279"/>
        <end position="289"/>
    </location>
</feature>
<proteinExistence type="predicted"/>
<feature type="compositionally biased region" description="Low complexity" evidence="1">
    <location>
        <begin position="69"/>
        <end position="80"/>
    </location>
</feature>
<dbReference type="VEuPathDB" id="FungiDB:LCOR_01794.1"/>
<dbReference type="OrthoDB" id="419631at2759"/>
<dbReference type="EMBL" id="CBTN010000005">
    <property type="protein sequence ID" value="CDH50072.1"/>
    <property type="molecule type" value="Genomic_DNA"/>
</dbReference>
<evidence type="ECO:0000256" key="1">
    <source>
        <dbReference type="SAM" id="MobiDB-lite"/>
    </source>
</evidence>
<evidence type="ECO:0000313" key="2">
    <source>
        <dbReference type="EMBL" id="CDH50072.1"/>
    </source>
</evidence>
<dbReference type="Gene3D" id="1.10.287.1490">
    <property type="match status" value="1"/>
</dbReference>
<name>A0A068RKD2_9FUNG</name>